<dbReference type="RefSeq" id="WP_004485608.1">
    <property type="nucleotide sequence ID" value="NZ_AHOQ02000016.1"/>
</dbReference>
<organism evidence="1 2">
    <name type="scientific">Leptospira santarosai str. ZUN179</name>
    <dbReference type="NCBI Taxonomy" id="1049985"/>
    <lineage>
        <taxon>Bacteria</taxon>
        <taxon>Pseudomonadati</taxon>
        <taxon>Spirochaetota</taxon>
        <taxon>Spirochaetia</taxon>
        <taxon>Leptospirales</taxon>
        <taxon>Leptospiraceae</taxon>
        <taxon>Leptospira</taxon>
    </lineage>
</organism>
<dbReference type="AlphaFoldDB" id="M6UV24"/>
<comment type="caution">
    <text evidence="1">The sequence shown here is derived from an EMBL/GenBank/DDBJ whole genome shotgun (WGS) entry which is preliminary data.</text>
</comment>
<evidence type="ECO:0000313" key="1">
    <source>
        <dbReference type="EMBL" id="EMO46606.1"/>
    </source>
</evidence>
<protein>
    <submittedName>
        <fullName evidence="1">Uncharacterized protein</fullName>
    </submittedName>
</protein>
<name>M6UV24_9LEPT</name>
<gene>
    <name evidence="1" type="ORF">LEP1GSC187_2177</name>
</gene>
<dbReference type="EMBL" id="AHOQ02000016">
    <property type="protein sequence ID" value="EMO46606.1"/>
    <property type="molecule type" value="Genomic_DNA"/>
</dbReference>
<evidence type="ECO:0000313" key="2">
    <source>
        <dbReference type="Proteomes" id="UP000012160"/>
    </source>
</evidence>
<proteinExistence type="predicted"/>
<reference evidence="1 2" key="1">
    <citation type="submission" date="2013-01" db="EMBL/GenBank/DDBJ databases">
        <authorList>
            <person name="Harkins D.M."/>
            <person name="Durkin A.S."/>
            <person name="Brinkac L.M."/>
            <person name="Haft D.H."/>
            <person name="Selengut J.D."/>
            <person name="Sanka R."/>
            <person name="DePew J."/>
            <person name="Purushe J."/>
            <person name="Matthias M.A."/>
            <person name="Vinetz J.M."/>
            <person name="Sutton G.G."/>
            <person name="Nierman W.C."/>
            <person name="Fouts D.E."/>
        </authorList>
    </citation>
    <scope>NUCLEOTIDE SEQUENCE [LARGE SCALE GENOMIC DNA]</scope>
    <source>
        <strain evidence="1 2">ZUN179</strain>
    </source>
</reference>
<accession>M6UV24</accession>
<sequence length="64" mass="7211">MLATKTVGFRIDTSDIERFDKIAQKLEKTAFGAAFDTSFTSFVRRAVKNELDRLETKVANSPKV</sequence>
<dbReference type="Proteomes" id="UP000012160">
    <property type="component" value="Unassembled WGS sequence"/>
</dbReference>